<dbReference type="Proteomes" id="UP000230233">
    <property type="component" value="Unassembled WGS sequence"/>
</dbReference>
<proteinExistence type="predicted"/>
<keyword evidence="2" id="KW-1185">Reference proteome</keyword>
<evidence type="ECO:0000313" key="1">
    <source>
        <dbReference type="EMBL" id="PIC14909.1"/>
    </source>
</evidence>
<name>A0A2G5SJ30_9PELO</name>
<accession>A0A2G5SJ30</accession>
<gene>
    <name evidence="1" type="ORF">B9Z55_027057</name>
</gene>
<evidence type="ECO:0000313" key="2">
    <source>
        <dbReference type="Proteomes" id="UP000230233"/>
    </source>
</evidence>
<dbReference type="AlphaFoldDB" id="A0A2G5SJ30"/>
<comment type="caution">
    <text evidence="1">The sequence shown here is derived from an EMBL/GenBank/DDBJ whole genome shotgun (WGS) entry which is preliminary data.</text>
</comment>
<protein>
    <submittedName>
        <fullName evidence="1">Uncharacterized protein</fullName>
    </submittedName>
</protein>
<organism evidence="1 2">
    <name type="scientific">Caenorhabditis nigoni</name>
    <dbReference type="NCBI Taxonomy" id="1611254"/>
    <lineage>
        <taxon>Eukaryota</taxon>
        <taxon>Metazoa</taxon>
        <taxon>Ecdysozoa</taxon>
        <taxon>Nematoda</taxon>
        <taxon>Chromadorea</taxon>
        <taxon>Rhabditida</taxon>
        <taxon>Rhabditina</taxon>
        <taxon>Rhabditomorpha</taxon>
        <taxon>Rhabditoidea</taxon>
        <taxon>Rhabditidae</taxon>
        <taxon>Peloderinae</taxon>
        <taxon>Caenorhabditis</taxon>
    </lineage>
</organism>
<dbReference type="EMBL" id="PDUG01000007">
    <property type="protein sequence ID" value="PIC14909.1"/>
    <property type="molecule type" value="Genomic_DNA"/>
</dbReference>
<sequence length="72" mass="7886">MLISENSTCAVILTLASVASGCLRAAVSLYRLFNKDSGQNNTGLYSKLSKPLKRDRRMTPLSLTFEIKPPTP</sequence>
<reference evidence="2" key="1">
    <citation type="submission" date="2017-10" db="EMBL/GenBank/DDBJ databases">
        <title>Rapid genome shrinkage in a self-fertile nematode reveals novel sperm competition proteins.</title>
        <authorList>
            <person name="Yin D."/>
            <person name="Schwarz E.M."/>
            <person name="Thomas C.G."/>
            <person name="Felde R.L."/>
            <person name="Korf I.F."/>
            <person name="Cutter A.D."/>
            <person name="Schartner C.M."/>
            <person name="Ralston E.J."/>
            <person name="Meyer B.J."/>
            <person name="Haag E.S."/>
        </authorList>
    </citation>
    <scope>NUCLEOTIDE SEQUENCE [LARGE SCALE GENOMIC DNA]</scope>
    <source>
        <strain evidence="2">JU1422</strain>
    </source>
</reference>